<accession>A0A9N8HTV4</accession>
<keyword evidence="2" id="KW-1185">Reference proteome</keyword>
<reference evidence="1" key="1">
    <citation type="submission" date="2020-06" db="EMBL/GenBank/DDBJ databases">
        <authorList>
            <consortium name="Plant Systems Biology data submission"/>
        </authorList>
    </citation>
    <scope>NUCLEOTIDE SEQUENCE</scope>
    <source>
        <strain evidence="1">D6</strain>
    </source>
</reference>
<proteinExistence type="predicted"/>
<gene>
    <name evidence="1" type="ORF">SEMRO_1714_G293030.1</name>
</gene>
<dbReference type="Proteomes" id="UP001153069">
    <property type="component" value="Unassembled WGS sequence"/>
</dbReference>
<dbReference type="AlphaFoldDB" id="A0A9N8HTV4"/>
<name>A0A9N8HTV4_9STRA</name>
<sequence length="400" mass="44652">MARPTAGKYRGAAVAARNNNNNTTVGYGGQKGGAVNDDGAHHDPALDIVESHKMEAEKWLGEEQKRSNLSYLKEGHQYAPWNCSKKDGTIPIAHLESALKEYKRRFSDGSNQANTATPAVLLVATGVSKEWMPGEEVGKTRFLLFPKLGAAKTSALFITYMPGPEHGAVDSWFVAMLSVWHTTNESLRRYLSYGGLSTGGYGCFQPDKRVFPFKENRDHNGRDADSANKNNPYSRFIWEIEYDNRDPVQIRERGRAYMTPNYVRLFLAMKLYPPSRGGTYEAAAVLWGKADEDSDTITVMKAVSFGTQDLSDDHKQDFFQQRADRLVSVDVNRWENAPNNEAAWSITLPLRGFLFKVSKGAPGENGTTEYVLDDLEVGAVEDFVIDLGRAAREYENQVLE</sequence>
<protein>
    <submittedName>
        <fullName evidence="1">Uncharacterized protein</fullName>
    </submittedName>
</protein>
<organism evidence="1 2">
    <name type="scientific">Seminavis robusta</name>
    <dbReference type="NCBI Taxonomy" id="568900"/>
    <lineage>
        <taxon>Eukaryota</taxon>
        <taxon>Sar</taxon>
        <taxon>Stramenopiles</taxon>
        <taxon>Ochrophyta</taxon>
        <taxon>Bacillariophyta</taxon>
        <taxon>Bacillariophyceae</taxon>
        <taxon>Bacillariophycidae</taxon>
        <taxon>Naviculales</taxon>
        <taxon>Naviculaceae</taxon>
        <taxon>Seminavis</taxon>
    </lineage>
</organism>
<evidence type="ECO:0000313" key="1">
    <source>
        <dbReference type="EMBL" id="CAB9525701.1"/>
    </source>
</evidence>
<evidence type="ECO:0000313" key="2">
    <source>
        <dbReference type="Proteomes" id="UP001153069"/>
    </source>
</evidence>
<dbReference type="EMBL" id="CAICTM010001712">
    <property type="protein sequence ID" value="CAB9525701.1"/>
    <property type="molecule type" value="Genomic_DNA"/>
</dbReference>
<comment type="caution">
    <text evidence="1">The sequence shown here is derived from an EMBL/GenBank/DDBJ whole genome shotgun (WGS) entry which is preliminary data.</text>
</comment>